<evidence type="ECO:0000256" key="1">
    <source>
        <dbReference type="ARBA" id="ARBA00004123"/>
    </source>
</evidence>
<dbReference type="PROSITE" id="PS51192">
    <property type="entry name" value="HELICASE_ATP_BIND_1"/>
    <property type="match status" value="1"/>
</dbReference>
<dbReference type="GO" id="GO:0045003">
    <property type="term" value="P:double-strand break repair via synthesis-dependent strand annealing"/>
    <property type="evidence" value="ECO:0007669"/>
    <property type="project" value="TreeGrafter"/>
</dbReference>
<dbReference type="InterPro" id="IPR014001">
    <property type="entry name" value="Helicase_ATP-bd"/>
</dbReference>
<feature type="domain" description="Helicase C-terminal" evidence="13">
    <location>
        <begin position="595"/>
        <end position="763"/>
    </location>
</feature>
<dbReference type="InterPro" id="IPR039686">
    <property type="entry name" value="FANCM/Mph1-like_ID"/>
</dbReference>
<dbReference type="InterPro" id="IPR006935">
    <property type="entry name" value="Helicase/UvrB_N"/>
</dbReference>
<dbReference type="CDD" id="cd18033">
    <property type="entry name" value="DEXDc_FANCM"/>
    <property type="match status" value="1"/>
</dbReference>
<evidence type="ECO:0000256" key="5">
    <source>
        <dbReference type="ARBA" id="ARBA00022801"/>
    </source>
</evidence>
<dbReference type="InterPro" id="IPR001650">
    <property type="entry name" value="Helicase_C-like"/>
</dbReference>
<dbReference type="Gene3D" id="3.30.559.10">
    <property type="entry name" value="Chloramphenicol acetyltransferase-like domain"/>
    <property type="match status" value="1"/>
</dbReference>
<keyword evidence="10" id="KW-0539">Nucleus</keyword>
<reference evidence="14" key="1">
    <citation type="submission" date="2015-06" db="UniProtKB">
        <authorList>
            <consortium name="EnsemblPlants"/>
        </authorList>
    </citation>
    <scope>IDENTIFICATION</scope>
</reference>
<evidence type="ECO:0000313" key="15">
    <source>
        <dbReference type="Proteomes" id="UP000007306"/>
    </source>
</evidence>
<dbReference type="eggNOG" id="KOG0354">
    <property type="taxonomic scope" value="Eukaryota"/>
</dbReference>
<dbReference type="GO" id="GO:0000400">
    <property type="term" value="F:four-way junction DNA binding"/>
    <property type="evidence" value="ECO:0007669"/>
    <property type="project" value="TreeGrafter"/>
</dbReference>
<dbReference type="Proteomes" id="UP000007306">
    <property type="component" value="Chromosome 11"/>
</dbReference>
<dbReference type="Pfam" id="PF00271">
    <property type="entry name" value="Helicase_C"/>
    <property type="match status" value="1"/>
</dbReference>
<feature type="region of interest" description="Disordered" evidence="11">
    <location>
        <begin position="1334"/>
        <end position="1382"/>
    </location>
</feature>
<dbReference type="Gramene" id="ORGLA11G0047300.1">
    <property type="protein sequence ID" value="ORGLA11G0047300.1"/>
    <property type="gene ID" value="ORGLA11G0047300"/>
</dbReference>
<feature type="compositionally biased region" description="Polar residues" evidence="11">
    <location>
        <begin position="1291"/>
        <end position="1305"/>
    </location>
</feature>
<comment type="similarity">
    <text evidence="2">Belongs to the DEAD box helicase family. DEAH subfamily. FANCM sub-subfamily.</text>
</comment>
<feature type="region of interest" description="Disordered" evidence="11">
    <location>
        <begin position="1019"/>
        <end position="1065"/>
    </location>
</feature>
<dbReference type="FunFam" id="3.40.50.300:FF:000861">
    <property type="entry name" value="Fanconi anemia, complementation group M"/>
    <property type="match status" value="1"/>
</dbReference>
<feature type="compositionally biased region" description="Basic and acidic residues" evidence="11">
    <location>
        <begin position="1019"/>
        <end position="1031"/>
    </location>
</feature>
<dbReference type="GO" id="GO:0009378">
    <property type="term" value="F:four-way junction helicase activity"/>
    <property type="evidence" value="ECO:0007669"/>
    <property type="project" value="TreeGrafter"/>
</dbReference>
<keyword evidence="9" id="KW-0234">DNA repair</keyword>
<dbReference type="HOGENOM" id="CLU_253497_0_0_1"/>
<dbReference type="CDD" id="cd18801">
    <property type="entry name" value="SF2_C_FANCM_Hef"/>
    <property type="match status" value="1"/>
</dbReference>
<evidence type="ECO:0000256" key="4">
    <source>
        <dbReference type="ARBA" id="ARBA00022763"/>
    </source>
</evidence>
<feature type="compositionally biased region" description="Acidic residues" evidence="11">
    <location>
        <begin position="1268"/>
        <end position="1277"/>
    </location>
</feature>
<keyword evidence="8" id="KW-0238">DNA-binding</keyword>
<protein>
    <recommendedName>
        <fullName evidence="16">Helicase ATP-binding domain-containing protein</fullName>
    </recommendedName>
</protein>
<keyword evidence="5" id="KW-0378">Hydrolase</keyword>
<evidence type="ECO:0000256" key="6">
    <source>
        <dbReference type="ARBA" id="ARBA00022806"/>
    </source>
</evidence>
<dbReference type="SMART" id="SM00487">
    <property type="entry name" value="DEXDc"/>
    <property type="match status" value="1"/>
</dbReference>
<feature type="region of interest" description="Disordered" evidence="11">
    <location>
        <begin position="1"/>
        <end position="20"/>
    </location>
</feature>
<accession>I1QY81</accession>
<evidence type="ECO:0000256" key="2">
    <source>
        <dbReference type="ARBA" id="ARBA00009889"/>
    </source>
</evidence>
<dbReference type="PANTHER" id="PTHR14025:SF20">
    <property type="entry name" value="FANCONI ANEMIA GROUP M PROTEIN"/>
    <property type="match status" value="1"/>
</dbReference>
<feature type="compositionally biased region" description="Basic and acidic residues" evidence="11">
    <location>
        <begin position="210"/>
        <end position="222"/>
    </location>
</feature>
<sequence length="1491" mass="164821">MGFTVTRTSRSLVAPSSPTPAETLPLSVLDRVAGRHLVQSLHVFEAGGGNGGGGGEPAREALGKALVEYHPFAGRFVEVMGADGGGEVAVVGVGRWLAGCNDVDFDWEAAVQEIDRRCALASSSAASESAPPPEPSAAAAAAGTRQLTLDRFVDSFTRRRQMAAMERGPPVPASPPAAAPILPSGARAPPVPGSPPAAAPVPPSGGWGRPSDRAGEGCSRRADEDVVPKPCAVALDHEAARTWIYPTNVQVREYQKKFVEKALFTNTLVALPTGLGKTFIAAVVMYNYFRWFPEGKIVFTAPTRPLVTQQIEACHNTVGIPQEWTIDLKGNLSPSKRSCFWKSKRVFFVTPQVLQNDIQSGICMVNQLVCLVIDEAHRASRNYAYCVVVRELEAARVPLRILALTATPGSKQPAIQNVINNLRISELVHCDESDPEVSRYIQRRTVEPLEVCMDSDKFIPVGDEAEQVNDKLLDVIRPHLVKLRSARVIDHRDASNWSPHQLRMLKDKFDQAPPPNIPLADKKEIGISFQALTLLYGIMKMLLSYGIKAAHQSIEAKYKEGSWKVLTRNNTFLEVKKTMENFLSQGILSPKVRTLVEVLLDHFRKNPKDSRVIIFAHYRECVKEILCSLRNIDGELVRPAAFIGQSSTGDQLKGQTQKMQQAILHKFRSGEYNILVATSIGEEGLDIMEVDLVVCFDANISALRMIQRMGRTGRKNEGRVDILFLEMKGYLSKQGNTKTMKKLLRDRRRFEYHDSPRMVPHVYNPEVKFVELSIEKYIPCSKKSKVDVNVASPIFNKMSQDDGRLIARYFGACKEDFWKPSLVTFPSFQVSPCDIYRVPHSFRTTNMLIDAMQQLQDLSFSRTKCASPLEGPADVPVAMDEAPEGLFGADGSKEVIPQEYCGLEVLSGEAAWSKNVLVPSSPIKKYPVHSFFSGDYVAVDVSGYVSITFVPALPRTSEFHKDARNVNWHQKVQNKTTSVKLAADISRPTIEFDCLAGFAYSSKPILTDEFGLAPHSPEYTERYGRTDDRHVRGTPPPKTLVSPKEICHKPCNSKPVSPGLSGQEDMELSPRLTYYIEEGIVPESPMLEVGHKHLETDSAANADFVQQKVDFSKSHSEGAKANELKSRNGPLNFEGKGQYFSEISRLAVSPGENALDQTQANKEERMHPSNVKIHSPAAHTPMANLLCDSFSDDWQLRSGGDTPGSVREAPKYKRLCKYADKIKRVSSMSLDDRYDIAAGGNHNFATKRNKRRAKMCLDTFIDDEAEVSEDADVSADEGNDHSEDNYEDSFINDQATPTGQFTQSVHRGENSGDMMAFYRRSLLTQTPIVLPSRYQDVPDNSASRSGSASASCSSENLHNSMETPQGIHQPHHTIGPSPLGDQQSFVARASSMKEQGETSLAHCESSTTLDCRKRKLSFQQAASIPVINLEPELAPAPAPQPSSHITTGVNNNFVWDDDDFFESLDLDAIEAQATELWRLKKEQSTQRSFGN</sequence>
<dbReference type="GO" id="GO:0005524">
    <property type="term" value="F:ATP binding"/>
    <property type="evidence" value="ECO:0007669"/>
    <property type="project" value="UniProtKB-KW"/>
</dbReference>
<keyword evidence="4" id="KW-0227">DNA damage</keyword>
<dbReference type="GO" id="GO:0043138">
    <property type="term" value="F:3'-5' DNA helicase activity"/>
    <property type="evidence" value="ECO:0007669"/>
    <property type="project" value="InterPro"/>
</dbReference>
<dbReference type="InterPro" id="IPR044749">
    <property type="entry name" value="FANCM_DEXDc"/>
</dbReference>
<evidence type="ECO:0000256" key="8">
    <source>
        <dbReference type="ARBA" id="ARBA00023125"/>
    </source>
</evidence>
<dbReference type="FunFam" id="3.40.50.300:FF:001992">
    <property type="entry name" value="ATP-dependent RNA helicase, putative"/>
    <property type="match status" value="1"/>
</dbReference>
<dbReference type="STRING" id="4538.I1QY81"/>
<feature type="compositionally biased region" description="Low complexity" evidence="11">
    <location>
        <begin position="179"/>
        <end position="188"/>
    </location>
</feature>
<dbReference type="SUPFAM" id="SSF52540">
    <property type="entry name" value="P-loop containing nucleoside triphosphate hydrolases"/>
    <property type="match status" value="1"/>
</dbReference>
<name>I1QY81_ORYGL</name>
<feature type="region of interest" description="Disordered" evidence="11">
    <location>
        <begin position="124"/>
        <end position="143"/>
    </location>
</feature>
<proteinExistence type="inferred from homology"/>
<dbReference type="GO" id="GO:0016787">
    <property type="term" value="F:hydrolase activity"/>
    <property type="evidence" value="ECO:0007669"/>
    <property type="project" value="UniProtKB-KW"/>
</dbReference>
<keyword evidence="3" id="KW-0547">Nucleotide-binding</keyword>
<comment type="subcellular location">
    <subcellularLocation>
        <location evidence="1">Nucleus</location>
    </subcellularLocation>
</comment>
<dbReference type="EnsemblPlants" id="ORGLA11G0047300.1">
    <property type="protein sequence ID" value="ORGLA11G0047300.1"/>
    <property type="gene ID" value="ORGLA11G0047300"/>
</dbReference>
<evidence type="ECO:0000256" key="3">
    <source>
        <dbReference type="ARBA" id="ARBA00022741"/>
    </source>
</evidence>
<dbReference type="InterPro" id="IPR023213">
    <property type="entry name" value="CAT-like_dom_sf"/>
</dbReference>
<dbReference type="InterPro" id="IPR027417">
    <property type="entry name" value="P-loop_NTPase"/>
</dbReference>
<evidence type="ECO:0008006" key="16">
    <source>
        <dbReference type="Google" id="ProtNLM"/>
    </source>
</evidence>
<dbReference type="Pfam" id="PF02458">
    <property type="entry name" value="Transferase"/>
    <property type="match status" value="1"/>
</dbReference>
<dbReference type="SMART" id="SM00490">
    <property type="entry name" value="HELICc"/>
    <property type="match status" value="1"/>
</dbReference>
<evidence type="ECO:0000256" key="10">
    <source>
        <dbReference type="ARBA" id="ARBA00023242"/>
    </source>
</evidence>
<feature type="compositionally biased region" description="Pro residues" evidence="11">
    <location>
        <begin position="169"/>
        <end position="178"/>
    </location>
</feature>
<reference evidence="14 15" key="2">
    <citation type="submission" date="2018-04" db="EMBL/GenBank/DDBJ databases">
        <title>OglaRS2 (Oryza glaberrima Reference Sequence Version 2).</title>
        <authorList>
            <person name="Zhang J."/>
            <person name="Kudrna D."/>
            <person name="Lee S."/>
            <person name="Talag J."/>
            <person name="Rajasekar S."/>
            <person name="Wing R.A."/>
        </authorList>
    </citation>
    <scope>NUCLEOTIDE SEQUENCE [LARGE SCALE GENOMIC DNA]</scope>
    <source>
        <strain evidence="14 15">cv. IRGC 96717</strain>
    </source>
</reference>
<keyword evidence="7" id="KW-0067">ATP-binding</keyword>
<feature type="domain" description="Helicase ATP-binding" evidence="12">
    <location>
        <begin position="258"/>
        <end position="426"/>
    </location>
</feature>
<dbReference type="GO" id="GO:0005634">
    <property type="term" value="C:nucleus"/>
    <property type="evidence" value="ECO:0007669"/>
    <property type="project" value="UniProtKB-SubCell"/>
</dbReference>
<organism evidence="14 15">
    <name type="scientific">Oryza glaberrima</name>
    <name type="common">African rice</name>
    <dbReference type="NCBI Taxonomy" id="4538"/>
    <lineage>
        <taxon>Eukaryota</taxon>
        <taxon>Viridiplantae</taxon>
        <taxon>Streptophyta</taxon>
        <taxon>Embryophyta</taxon>
        <taxon>Tracheophyta</taxon>
        <taxon>Spermatophyta</taxon>
        <taxon>Magnoliopsida</taxon>
        <taxon>Liliopsida</taxon>
        <taxon>Poales</taxon>
        <taxon>Poaceae</taxon>
        <taxon>BOP clade</taxon>
        <taxon>Oryzoideae</taxon>
        <taxon>Oryzeae</taxon>
        <taxon>Oryzinae</taxon>
        <taxon>Oryza</taxon>
    </lineage>
</organism>
<dbReference type="PROSITE" id="PS51194">
    <property type="entry name" value="HELICASE_CTER"/>
    <property type="match status" value="1"/>
</dbReference>
<dbReference type="Gene3D" id="3.40.50.300">
    <property type="entry name" value="P-loop containing nucleotide triphosphate hydrolases"/>
    <property type="match status" value="2"/>
</dbReference>
<evidence type="ECO:0000313" key="14">
    <source>
        <dbReference type="EnsemblPlants" id="ORGLA11G0047300.1"/>
    </source>
</evidence>
<dbReference type="CDD" id="cd12091">
    <property type="entry name" value="FANCM_ID"/>
    <property type="match status" value="1"/>
</dbReference>
<evidence type="ECO:0000256" key="9">
    <source>
        <dbReference type="ARBA" id="ARBA00023204"/>
    </source>
</evidence>
<evidence type="ECO:0000259" key="12">
    <source>
        <dbReference type="PROSITE" id="PS51192"/>
    </source>
</evidence>
<evidence type="ECO:0000256" key="7">
    <source>
        <dbReference type="ARBA" id="ARBA00022840"/>
    </source>
</evidence>
<dbReference type="GO" id="GO:0050734">
    <property type="term" value="F:hydroxycinnamoyltransferase activity"/>
    <property type="evidence" value="ECO:0007669"/>
    <property type="project" value="UniProtKB-ARBA"/>
</dbReference>
<evidence type="ECO:0000256" key="11">
    <source>
        <dbReference type="SAM" id="MobiDB-lite"/>
    </source>
</evidence>
<feature type="compositionally biased region" description="Pro residues" evidence="11">
    <location>
        <begin position="189"/>
        <end position="203"/>
    </location>
</feature>
<evidence type="ECO:0000259" key="13">
    <source>
        <dbReference type="PROSITE" id="PS51194"/>
    </source>
</evidence>
<dbReference type="OMA" id="DHYKIKD"/>
<feature type="region of interest" description="Disordered" evidence="11">
    <location>
        <begin position="162"/>
        <end position="222"/>
    </location>
</feature>
<dbReference type="GO" id="GO:0036297">
    <property type="term" value="P:interstrand cross-link repair"/>
    <property type="evidence" value="ECO:0007669"/>
    <property type="project" value="TreeGrafter"/>
</dbReference>
<keyword evidence="15" id="KW-1185">Reference proteome</keyword>
<feature type="compositionally biased region" description="Low complexity" evidence="11">
    <location>
        <begin position="1341"/>
        <end position="1354"/>
    </location>
</feature>
<feature type="region of interest" description="Disordered" evidence="11">
    <location>
        <begin position="1268"/>
        <end position="1308"/>
    </location>
</feature>
<keyword evidence="6" id="KW-0347">Helicase</keyword>
<dbReference type="PANTHER" id="PTHR14025">
    <property type="entry name" value="FANCONI ANEMIA GROUP M FANCM FAMILY MEMBER"/>
    <property type="match status" value="1"/>
</dbReference>
<dbReference type="Pfam" id="PF04851">
    <property type="entry name" value="ResIII"/>
    <property type="match status" value="1"/>
</dbReference>